<dbReference type="SUPFAM" id="SSF56784">
    <property type="entry name" value="HAD-like"/>
    <property type="match status" value="1"/>
</dbReference>
<dbReference type="InterPro" id="IPR006439">
    <property type="entry name" value="HAD-SF_hydro_IA"/>
</dbReference>
<proteinExistence type="inferred from homology"/>
<dbReference type="Gene3D" id="1.10.150.240">
    <property type="entry name" value="Putative phosphatase, domain 2"/>
    <property type="match status" value="1"/>
</dbReference>
<reference evidence="5 6" key="1">
    <citation type="submission" date="2017-05" db="EMBL/GenBank/DDBJ databases">
        <authorList>
            <person name="Varghese N."/>
            <person name="Submissions S."/>
        </authorList>
    </citation>
    <scope>NUCLEOTIDE SEQUENCE [LARGE SCALE GENOMIC DNA]</scope>
    <source>
        <strain evidence="5 6">DSM 27040</strain>
    </source>
</reference>
<dbReference type="AlphaFoldDB" id="A0A521E0T8"/>
<dbReference type="GO" id="GO:0008967">
    <property type="term" value="F:phosphoglycolate phosphatase activity"/>
    <property type="evidence" value="ECO:0007669"/>
    <property type="project" value="UniProtKB-EC"/>
</dbReference>
<dbReference type="Pfam" id="PF13419">
    <property type="entry name" value="HAD_2"/>
    <property type="match status" value="1"/>
</dbReference>
<dbReference type="GO" id="GO:0006281">
    <property type="term" value="P:DNA repair"/>
    <property type="evidence" value="ECO:0007669"/>
    <property type="project" value="TreeGrafter"/>
</dbReference>
<dbReference type="Gene3D" id="3.40.50.1000">
    <property type="entry name" value="HAD superfamily/HAD-like"/>
    <property type="match status" value="1"/>
</dbReference>
<organism evidence="5 6">
    <name type="scientific">Saccharicrinis carchari</name>
    <dbReference type="NCBI Taxonomy" id="1168039"/>
    <lineage>
        <taxon>Bacteria</taxon>
        <taxon>Pseudomonadati</taxon>
        <taxon>Bacteroidota</taxon>
        <taxon>Bacteroidia</taxon>
        <taxon>Marinilabiliales</taxon>
        <taxon>Marinilabiliaceae</taxon>
        <taxon>Saccharicrinis</taxon>
    </lineage>
</organism>
<dbReference type="InterPro" id="IPR036412">
    <property type="entry name" value="HAD-like_sf"/>
</dbReference>
<dbReference type="RefSeq" id="WP_142533984.1">
    <property type="nucleotide sequence ID" value="NZ_FXTB01000007.1"/>
</dbReference>
<evidence type="ECO:0000256" key="2">
    <source>
        <dbReference type="ARBA" id="ARBA00004818"/>
    </source>
</evidence>
<dbReference type="GO" id="GO:0005829">
    <property type="term" value="C:cytosol"/>
    <property type="evidence" value="ECO:0007669"/>
    <property type="project" value="TreeGrafter"/>
</dbReference>
<name>A0A521E0T8_SACCC</name>
<dbReference type="PROSITE" id="PS01228">
    <property type="entry name" value="COF_1"/>
    <property type="match status" value="1"/>
</dbReference>
<comment type="pathway">
    <text evidence="2">Organic acid metabolism; glycolate biosynthesis; glycolate from 2-phosphoglycolate: step 1/1.</text>
</comment>
<dbReference type="NCBIfam" id="TIGR01549">
    <property type="entry name" value="HAD-SF-IA-v1"/>
    <property type="match status" value="1"/>
</dbReference>
<dbReference type="SFLD" id="SFLDG01129">
    <property type="entry name" value="C1.5:_HAD__Beta-PGM__Phosphata"/>
    <property type="match status" value="1"/>
</dbReference>
<dbReference type="InterPro" id="IPR023214">
    <property type="entry name" value="HAD_sf"/>
</dbReference>
<dbReference type="EMBL" id="FXTB01000007">
    <property type="protein sequence ID" value="SMO77502.1"/>
    <property type="molecule type" value="Genomic_DNA"/>
</dbReference>
<evidence type="ECO:0000256" key="1">
    <source>
        <dbReference type="ARBA" id="ARBA00000830"/>
    </source>
</evidence>
<gene>
    <name evidence="5" type="ORF">SAMN06265379_107102</name>
</gene>
<dbReference type="SFLD" id="SFLDS00003">
    <property type="entry name" value="Haloacid_Dehalogenase"/>
    <property type="match status" value="1"/>
</dbReference>
<comment type="catalytic activity">
    <reaction evidence="1">
        <text>2-phosphoglycolate + H2O = glycolate + phosphate</text>
        <dbReference type="Rhea" id="RHEA:14369"/>
        <dbReference type="ChEBI" id="CHEBI:15377"/>
        <dbReference type="ChEBI" id="CHEBI:29805"/>
        <dbReference type="ChEBI" id="CHEBI:43474"/>
        <dbReference type="ChEBI" id="CHEBI:58033"/>
        <dbReference type="EC" id="3.1.3.18"/>
    </reaction>
</comment>
<dbReference type="OrthoDB" id="9807630at2"/>
<evidence type="ECO:0000313" key="5">
    <source>
        <dbReference type="EMBL" id="SMO77502.1"/>
    </source>
</evidence>
<dbReference type="InterPro" id="IPR023198">
    <property type="entry name" value="PGP-like_dom2"/>
</dbReference>
<accession>A0A521E0T8</accession>
<dbReference type="PRINTS" id="PR00413">
    <property type="entry name" value="HADHALOGNASE"/>
</dbReference>
<dbReference type="EC" id="3.1.3.18" evidence="4"/>
<comment type="similarity">
    <text evidence="3">Belongs to the HAD-like hydrolase superfamily. CbbY/CbbZ/Gph/YieH family.</text>
</comment>
<dbReference type="SFLD" id="SFLDG01135">
    <property type="entry name" value="C1.5.6:_HAD__Beta-PGM__Phospha"/>
    <property type="match status" value="1"/>
</dbReference>
<sequence>MEIKAVIFDLDGTLLNSIEDIADANNKMLQQFGYPIHPLNKYVGWIGNGARTLVEASLPLEKREGDTSHYITQFEYYYSKNINVKSTLYPDMSVVLDMLDENRIPLAIHTNKPQHLTHIIVEHYLSKWSFKEVLGQSDRFPRKPDPSGALYLAQQVACPPHNILFVGDSLVDVQTAKSAGMIPLGVSWGFGEPAEGGNDVKMVHSAQQMIDYLRKYIKISEP</sequence>
<dbReference type="PANTHER" id="PTHR43434">
    <property type="entry name" value="PHOSPHOGLYCOLATE PHOSPHATASE"/>
    <property type="match status" value="1"/>
</dbReference>
<dbReference type="InterPro" id="IPR050155">
    <property type="entry name" value="HAD-like_hydrolase_sf"/>
</dbReference>
<evidence type="ECO:0000313" key="6">
    <source>
        <dbReference type="Proteomes" id="UP000319040"/>
    </source>
</evidence>
<protein>
    <recommendedName>
        <fullName evidence="4">phosphoglycolate phosphatase</fullName>
        <ecNumber evidence="4">3.1.3.18</ecNumber>
    </recommendedName>
</protein>
<evidence type="ECO:0000256" key="3">
    <source>
        <dbReference type="ARBA" id="ARBA00006171"/>
    </source>
</evidence>
<dbReference type="InterPro" id="IPR041492">
    <property type="entry name" value="HAD_2"/>
</dbReference>
<dbReference type="PANTHER" id="PTHR43434:SF1">
    <property type="entry name" value="PHOSPHOGLYCOLATE PHOSPHATASE"/>
    <property type="match status" value="1"/>
</dbReference>
<keyword evidence="6" id="KW-1185">Reference proteome</keyword>
<dbReference type="Proteomes" id="UP000319040">
    <property type="component" value="Unassembled WGS sequence"/>
</dbReference>
<evidence type="ECO:0000256" key="4">
    <source>
        <dbReference type="ARBA" id="ARBA00013078"/>
    </source>
</evidence>